<evidence type="ECO:0000313" key="3">
    <source>
        <dbReference type="EMBL" id="KAK3326110.1"/>
    </source>
</evidence>
<feature type="region of interest" description="Disordered" evidence="1">
    <location>
        <begin position="407"/>
        <end position="431"/>
    </location>
</feature>
<name>A0AAE0IJD4_9PEZI</name>
<feature type="domain" description="Heterokaryon incompatibility" evidence="2">
    <location>
        <begin position="10"/>
        <end position="152"/>
    </location>
</feature>
<evidence type="ECO:0000256" key="1">
    <source>
        <dbReference type="SAM" id="MobiDB-lite"/>
    </source>
</evidence>
<accession>A0AAE0IJD4</accession>
<dbReference type="InterPro" id="IPR010730">
    <property type="entry name" value="HET"/>
</dbReference>
<evidence type="ECO:0000259" key="2">
    <source>
        <dbReference type="Pfam" id="PF06985"/>
    </source>
</evidence>
<dbReference type="PANTHER" id="PTHR33112:SF16">
    <property type="entry name" value="HETEROKARYON INCOMPATIBILITY DOMAIN-CONTAINING PROTEIN"/>
    <property type="match status" value="1"/>
</dbReference>
<dbReference type="InterPro" id="IPR030476">
    <property type="entry name" value="Pentaxin_CS"/>
</dbReference>
<sequence length="532" mass="59309">MTDLCAEIPVLTLDKVFQDAIEVTCNLGLAYLWVDSLCIIQDSSSDWAAESVKMGAIYKNAVCNIAAANIISDDAGTESVLFSREQRPSFHHFSPHVCISWRSEDTLNDSQEHRDKTMAIEVGGYYTIRDPMQWLTTVDKTPLNRRGWISQERELSPCILHFDSQQLYWRCSELLACESYPNGIPYMDRSHKYCTTRSFRDLVEEQATASVAAVAAATVTEARESVLRFWGDFVERYSATELTYKSDKLPAAFGMACELERLMPQNRFLAGLWESHLAEGLLWSVVREEDPGMVGPTDILIPDHYRVPTWSWASLHHPVVYLKEPTTPFHLVSSIFEDGLTTDQNQPDDDTNSPFVVCNRLRITTSRPLMALADALERSAYVDKSNTTKNPFYLFPDIWGPTIEIPKSAAELPPPSQANTASPSDDAAAEQRKLSTRTLILPILEEPLGYTAVGLLVNEIIPDGNISGGLGGDVEMFSRIGTFRAYYHDEAQLRTVFPDAAADGDGEDEGDGVDQAQAASRDYTGKTCIYLV</sequence>
<reference evidence="3" key="1">
    <citation type="journal article" date="2023" name="Mol. Phylogenet. Evol.">
        <title>Genome-scale phylogeny and comparative genomics of the fungal order Sordariales.</title>
        <authorList>
            <person name="Hensen N."/>
            <person name="Bonometti L."/>
            <person name="Westerberg I."/>
            <person name="Brannstrom I.O."/>
            <person name="Guillou S."/>
            <person name="Cros-Aarteil S."/>
            <person name="Calhoun S."/>
            <person name="Haridas S."/>
            <person name="Kuo A."/>
            <person name="Mondo S."/>
            <person name="Pangilinan J."/>
            <person name="Riley R."/>
            <person name="LaButti K."/>
            <person name="Andreopoulos B."/>
            <person name="Lipzen A."/>
            <person name="Chen C."/>
            <person name="Yan M."/>
            <person name="Daum C."/>
            <person name="Ng V."/>
            <person name="Clum A."/>
            <person name="Steindorff A."/>
            <person name="Ohm R.A."/>
            <person name="Martin F."/>
            <person name="Silar P."/>
            <person name="Natvig D.O."/>
            <person name="Lalanne C."/>
            <person name="Gautier V."/>
            <person name="Ament-Velasquez S.L."/>
            <person name="Kruys A."/>
            <person name="Hutchinson M.I."/>
            <person name="Powell A.J."/>
            <person name="Barry K."/>
            <person name="Miller A.N."/>
            <person name="Grigoriev I.V."/>
            <person name="Debuchy R."/>
            <person name="Gladieux P."/>
            <person name="Hiltunen Thoren M."/>
            <person name="Johannesson H."/>
        </authorList>
    </citation>
    <scope>NUCLEOTIDE SEQUENCE</scope>
    <source>
        <strain evidence="3">CBS 118394</strain>
    </source>
</reference>
<keyword evidence="4" id="KW-1185">Reference proteome</keyword>
<dbReference type="PANTHER" id="PTHR33112">
    <property type="entry name" value="DOMAIN PROTEIN, PUTATIVE-RELATED"/>
    <property type="match status" value="1"/>
</dbReference>
<proteinExistence type="predicted"/>
<dbReference type="PROSITE" id="PS00289">
    <property type="entry name" value="PTX_1"/>
    <property type="match status" value="1"/>
</dbReference>
<dbReference type="Proteomes" id="UP001283341">
    <property type="component" value="Unassembled WGS sequence"/>
</dbReference>
<comment type="caution">
    <text evidence="3">The sequence shown here is derived from an EMBL/GenBank/DDBJ whole genome shotgun (WGS) entry which is preliminary data.</text>
</comment>
<gene>
    <name evidence="3" type="ORF">B0H66DRAFT_550101</name>
</gene>
<organism evidence="3 4">
    <name type="scientific">Apodospora peruviana</name>
    <dbReference type="NCBI Taxonomy" id="516989"/>
    <lineage>
        <taxon>Eukaryota</taxon>
        <taxon>Fungi</taxon>
        <taxon>Dikarya</taxon>
        <taxon>Ascomycota</taxon>
        <taxon>Pezizomycotina</taxon>
        <taxon>Sordariomycetes</taxon>
        <taxon>Sordariomycetidae</taxon>
        <taxon>Sordariales</taxon>
        <taxon>Lasiosphaeriaceae</taxon>
        <taxon>Apodospora</taxon>
    </lineage>
</organism>
<dbReference type="AlphaFoldDB" id="A0AAE0IJD4"/>
<evidence type="ECO:0000313" key="4">
    <source>
        <dbReference type="Proteomes" id="UP001283341"/>
    </source>
</evidence>
<reference evidence="3" key="2">
    <citation type="submission" date="2023-06" db="EMBL/GenBank/DDBJ databases">
        <authorList>
            <consortium name="Lawrence Berkeley National Laboratory"/>
            <person name="Haridas S."/>
            <person name="Hensen N."/>
            <person name="Bonometti L."/>
            <person name="Westerberg I."/>
            <person name="Brannstrom I.O."/>
            <person name="Guillou S."/>
            <person name="Cros-Aarteil S."/>
            <person name="Calhoun S."/>
            <person name="Kuo A."/>
            <person name="Mondo S."/>
            <person name="Pangilinan J."/>
            <person name="Riley R."/>
            <person name="Labutti K."/>
            <person name="Andreopoulos B."/>
            <person name="Lipzen A."/>
            <person name="Chen C."/>
            <person name="Yanf M."/>
            <person name="Daum C."/>
            <person name="Ng V."/>
            <person name="Clum A."/>
            <person name="Steindorff A."/>
            <person name="Ohm R."/>
            <person name="Martin F."/>
            <person name="Silar P."/>
            <person name="Natvig D."/>
            <person name="Lalanne C."/>
            <person name="Gautier V."/>
            <person name="Ament-Velasquez S.L."/>
            <person name="Kruys A."/>
            <person name="Hutchinson M.I."/>
            <person name="Powell A.J."/>
            <person name="Barry K."/>
            <person name="Miller A.N."/>
            <person name="Grigoriev I.V."/>
            <person name="Debuchy R."/>
            <person name="Gladieux P."/>
            <person name="Thoren M.H."/>
            <person name="Johannesson H."/>
        </authorList>
    </citation>
    <scope>NUCLEOTIDE SEQUENCE</scope>
    <source>
        <strain evidence="3">CBS 118394</strain>
    </source>
</reference>
<dbReference type="EMBL" id="JAUEDM010000002">
    <property type="protein sequence ID" value="KAK3326110.1"/>
    <property type="molecule type" value="Genomic_DNA"/>
</dbReference>
<protein>
    <submittedName>
        <fullName evidence="3">Heterokaryon incompatibility protein-domain-containing protein</fullName>
    </submittedName>
</protein>
<dbReference type="Pfam" id="PF06985">
    <property type="entry name" value="HET"/>
    <property type="match status" value="1"/>
</dbReference>